<evidence type="ECO:0000313" key="2">
    <source>
        <dbReference type="Proteomes" id="UP000542776"/>
    </source>
</evidence>
<dbReference type="AlphaFoldDB" id="A0A7W6EBR1"/>
<organism evidence="1 2">
    <name type="scientific">Aureimonas pseudogalii</name>
    <dbReference type="NCBI Taxonomy" id="1744844"/>
    <lineage>
        <taxon>Bacteria</taxon>
        <taxon>Pseudomonadati</taxon>
        <taxon>Pseudomonadota</taxon>
        <taxon>Alphaproteobacteria</taxon>
        <taxon>Hyphomicrobiales</taxon>
        <taxon>Aurantimonadaceae</taxon>
        <taxon>Aureimonas</taxon>
    </lineage>
</organism>
<keyword evidence="2" id="KW-1185">Reference proteome</keyword>
<dbReference type="Proteomes" id="UP000542776">
    <property type="component" value="Unassembled WGS sequence"/>
</dbReference>
<gene>
    <name evidence="1" type="ORF">GGR04_002236</name>
</gene>
<dbReference type="EMBL" id="JACIEK010000005">
    <property type="protein sequence ID" value="MBB3998395.1"/>
    <property type="molecule type" value="Genomic_DNA"/>
</dbReference>
<evidence type="ECO:0000313" key="1">
    <source>
        <dbReference type="EMBL" id="MBB3998395.1"/>
    </source>
</evidence>
<name>A0A7W6EBR1_9HYPH</name>
<protein>
    <submittedName>
        <fullName evidence="1">Uncharacterized protein</fullName>
    </submittedName>
</protein>
<dbReference type="RefSeq" id="WP_183199936.1">
    <property type="nucleotide sequence ID" value="NZ_JACIEK010000005.1"/>
</dbReference>
<accession>A0A7W6EBR1</accession>
<reference evidence="1 2" key="1">
    <citation type="submission" date="2020-08" db="EMBL/GenBank/DDBJ databases">
        <title>Genomic Encyclopedia of Type Strains, Phase IV (KMG-IV): sequencing the most valuable type-strain genomes for metagenomic binning, comparative biology and taxonomic classification.</title>
        <authorList>
            <person name="Goeker M."/>
        </authorList>
    </citation>
    <scope>NUCLEOTIDE SEQUENCE [LARGE SCALE GENOMIC DNA]</scope>
    <source>
        <strain evidence="1 2">DSM 102238</strain>
    </source>
</reference>
<proteinExistence type="predicted"/>
<comment type="caution">
    <text evidence="1">The sequence shown here is derived from an EMBL/GenBank/DDBJ whole genome shotgun (WGS) entry which is preliminary data.</text>
</comment>
<sequence length="89" mass="9168">MLLPVVWDVNLPGQTDRNAVVGAAWAEIEIGGVLLSVEIEPSRAADGYVWTIVGRADDTLLHGIAATMDDAKACAIVAAVALVGDILAA</sequence>